<keyword evidence="6" id="KW-1267">Proteomics identification</keyword>
<feature type="transmembrane region" description="Helical" evidence="1">
    <location>
        <begin position="156"/>
        <end position="177"/>
    </location>
</feature>
<evidence type="ECO:0007829" key="6">
    <source>
        <dbReference type="PeptideAtlas" id="A0A498MJN7"/>
    </source>
</evidence>
<keyword evidence="1" id="KW-0812">Transmembrane</keyword>
<dbReference type="AlphaFoldDB" id="A0A498MJN7"/>
<keyword evidence="4" id="KW-0808">Transferase</keyword>
<feature type="chain" id="PRO_5019826271" evidence="2">
    <location>
        <begin position="21"/>
        <end position="498"/>
    </location>
</feature>
<dbReference type="Proteomes" id="UP000290572">
    <property type="component" value="Unassembled WGS sequence"/>
</dbReference>
<dbReference type="InterPro" id="IPR056483">
    <property type="entry name" value="Hisat_C"/>
</dbReference>
<gene>
    <name evidence="4" type="ORF">ROHU_024167</name>
</gene>
<evidence type="ECO:0000313" key="5">
    <source>
        <dbReference type="Proteomes" id="UP000290572"/>
    </source>
</evidence>
<dbReference type="Pfam" id="PF24066">
    <property type="entry name" value="Hisat_C"/>
    <property type="match status" value="1"/>
</dbReference>
<dbReference type="GO" id="GO:0016740">
    <property type="term" value="F:transferase activity"/>
    <property type="evidence" value="ECO:0007669"/>
    <property type="project" value="UniProtKB-KW"/>
</dbReference>
<reference evidence="4 5" key="1">
    <citation type="submission" date="2018-03" db="EMBL/GenBank/DDBJ databases">
        <title>Draft genome sequence of Rohu Carp (Labeo rohita).</title>
        <authorList>
            <person name="Das P."/>
            <person name="Kushwaha B."/>
            <person name="Joshi C.G."/>
            <person name="Kumar D."/>
            <person name="Nagpure N.S."/>
            <person name="Sahoo L."/>
            <person name="Das S.P."/>
            <person name="Bit A."/>
            <person name="Patnaik S."/>
            <person name="Meher P.K."/>
            <person name="Jayasankar P."/>
            <person name="Koringa P.G."/>
            <person name="Patel N.V."/>
            <person name="Hinsu A.T."/>
            <person name="Kumar R."/>
            <person name="Pandey M."/>
            <person name="Agarwal S."/>
            <person name="Srivastava S."/>
            <person name="Singh M."/>
            <person name="Iquebal M.A."/>
            <person name="Jaiswal S."/>
            <person name="Angadi U.B."/>
            <person name="Kumar N."/>
            <person name="Raza M."/>
            <person name="Shah T.M."/>
            <person name="Rai A."/>
            <person name="Jena J.K."/>
        </authorList>
    </citation>
    <scope>NUCLEOTIDE SEQUENCE [LARGE SCALE GENOMIC DNA]</scope>
    <source>
        <strain evidence="4">DASCIFA01</strain>
        <tissue evidence="4">Testis</tissue>
    </source>
</reference>
<dbReference type="EMBL" id="QBIY01012612">
    <property type="protein sequence ID" value="RXN21588.1"/>
    <property type="molecule type" value="Genomic_DNA"/>
</dbReference>
<accession>A0A498MJN7</accession>
<evidence type="ECO:0000259" key="3">
    <source>
        <dbReference type="Pfam" id="PF24066"/>
    </source>
</evidence>
<keyword evidence="1" id="KW-1133">Transmembrane helix</keyword>
<dbReference type="PANTHER" id="PTHR47403:SF2">
    <property type="entry name" value="N-ACETYLTRANSFERASE 16,-LIKE"/>
    <property type="match status" value="1"/>
</dbReference>
<evidence type="ECO:0000256" key="2">
    <source>
        <dbReference type="SAM" id="SignalP"/>
    </source>
</evidence>
<name>A0A498MJN7_LABRO</name>
<comment type="caution">
    <text evidence="4">The sequence shown here is derived from an EMBL/GenBank/DDBJ whole genome shotgun (WGS) entry which is preliminary data.</text>
</comment>
<proteinExistence type="evidence at protein level"/>
<evidence type="ECO:0000256" key="1">
    <source>
        <dbReference type="SAM" id="Phobius"/>
    </source>
</evidence>
<organism evidence="4 5">
    <name type="scientific">Labeo rohita</name>
    <name type="common">Indian major carp</name>
    <name type="synonym">Cyprinus rohita</name>
    <dbReference type="NCBI Taxonomy" id="84645"/>
    <lineage>
        <taxon>Eukaryota</taxon>
        <taxon>Metazoa</taxon>
        <taxon>Chordata</taxon>
        <taxon>Craniata</taxon>
        <taxon>Vertebrata</taxon>
        <taxon>Euteleostomi</taxon>
        <taxon>Actinopterygii</taxon>
        <taxon>Neopterygii</taxon>
        <taxon>Teleostei</taxon>
        <taxon>Ostariophysi</taxon>
        <taxon>Cypriniformes</taxon>
        <taxon>Cyprinidae</taxon>
        <taxon>Labeoninae</taxon>
        <taxon>Labeonini</taxon>
        <taxon>Labeo</taxon>
    </lineage>
</organism>
<feature type="domain" description="Histidine N-acetyltransferase C-terminal" evidence="3">
    <location>
        <begin position="343"/>
        <end position="465"/>
    </location>
</feature>
<feature type="signal peptide" evidence="2">
    <location>
        <begin position="1"/>
        <end position="20"/>
    </location>
</feature>
<evidence type="ECO:0000313" key="4">
    <source>
        <dbReference type="EMBL" id="RXN21588.1"/>
    </source>
</evidence>
<keyword evidence="1" id="KW-0472">Membrane</keyword>
<protein>
    <submittedName>
        <fullName evidence="4">Histidine N-acetyltransferase-like isoform X1</fullName>
    </submittedName>
</protein>
<keyword evidence="2" id="KW-0732">Signal</keyword>
<sequence>MSSKFLCAVLILAFLESGKSNSGVSISHSRDGDGQNVTCVLTGNENMTQINWEMLIGPNRTKLGTYHPIYGKYISKEYKTKVDIRNKTVPHPSSSLLIKVTSNESVLICCAFITFPSGKIEQCTDISKKDASINTSMKKDFTYLEPEPKLGLFGRLGAMIIGTILSLFILTILFYLCRKNNCKRHSLRKQLMHKLLKVLQMALTPQNFTPRSKKTFSMAGCGSLTKANPNHGHKVALESGLVVDGGETVIVEGLRVCPNERGCGLAGVIQRFVDGYIKKVYPTVKTKRLTRGDDPGPEKLSKFTLLARRAVLSLRGNSEGFDSFVSGLKDKLAVSNESNSSRPLVPVKDSDTLKALLLDTDLSSRLQFPGGAIIQDWQPLKLMESNLHILARRNLTWFIDGSGGKPLFISFHTPPYPIPFNGGSLRFNIDLFGTDASLAKKAVMAHFNSVKSEIQGLVLVHIYMHQTLWEDLKQFCEGHDTVKQLQNFWEQLFLEREL</sequence>
<keyword evidence="5" id="KW-1185">Reference proteome</keyword>
<dbReference type="PANTHER" id="PTHR47403">
    <property type="entry name" value="LOC100145250 PROTEIN"/>
    <property type="match status" value="1"/>
</dbReference>